<dbReference type="AlphaFoldDB" id="A0A131YGG5"/>
<sequence>MHGTGDVGASGQHQTTSSLAIARRWLTLGYTPRCEPAAALPQELKRLSNALVAFLPPPRLCHVCPVLASGLFQTSVGAPHWWGPLIGAAPTQCLPRQIHHESSHPLTHLSYFSFLRWCTRALFKTCSSHITTT</sequence>
<name>A0A131YGG5_RHIAP</name>
<organism evidence="1">
    <name type="scientific">Rhipicephalus appendiculatus</name>
    <name type="common">Brown ear tick</name>
    <dbReference type="NCBI Taxonomy" id="34631"/>
    <lineage>
        <taxon>Eukaryota</taxon>
        <taxon>Metazoa</taxon>
        <taxon>Ecdysozoa</taxon>
        <taxon>Arthropoda</taxon>
        <taxon>Chelicerata</taxon>
        <taxon>Arachnida</taxon>
        <taxon>Acari</taxon>
        <taxon>Parasitiformes</taxon>
        <taxon>Ixodida</taxon>
        <taxon>Ixodoidea</taxon>
        <taxon>Ixodidae</taxon>
        <taxon>Rhipicephalinae</taxon>
        <taxon>Rhipicephalus</taxon>
        <taxon>Rhipicephalus</taxon>
    </lineage>
</organism>
<accession>A0A131YGG5</accession>
<proteinExistence type="predicted"/>
<dbReference type="EMBL" id="GEDV01010942">
    <property type="protein sequence ID" value="JAP77615.1"/>
    <property type="molecule type" value="Transcribed_RNA"/>
</dbReference>
<reference evidence="1" key="1">
    <citation type="journal article" date="2016" name="Ticks Tick Borne Dis.">
        <title>De novo assembly and annotation of the salivary gland transcriptome of Rhipicephalus appendiculatus male and female ticks during blood feeding.</title>
        <authorList>
            <person name="de Castro M.H."/>
            <person name="de Klerk D."/>
            <person name="Pienaar R."/>
            <person name="Latif A.A."/>
            <person name="Rees D.J."/>
            <person name="Mans B.J."/>
        </authorList>
    </citation>
    <scope>NUCLEOTIDE SEQUENCE</scope>
    <source>
        <tissue evidence="1">Salivary glands</tissue>
    </source>
</reference>
<evidence type="ECO:0000313" key="1">
    <source>
        <dbReference type="EMBL" id="JAP77615.1"/>
    </source>
</evidence>
<protein>
    <submittedName>
        <fullName evidence="1">Uncharacterized protein</fullName>
    </submittedName>
</protein>